<evidence type="ECO:0000256" key="4">
    <source>
        <dbReference type="ARBA" id="ARBA00023082"/>
    </source>
</evidence>
<dbReference type="NCBIfam" id="TIGR02937">
    <property type="entry name" value="sigma70-ECF"/>
    <property type="match status" value="1"/>
</dbReference>
<evidence type="ECO:0000256" key="6">
    <source>
        <dbReference type="ARBA" id="ARBA00023163"/>
    </source>
</evidence>
<keyword evidence="5" id="KW-0238">DNA-binding</keyword>
<accession>A0ABZ2M9C3</accession>
<comment type="subunit">
    <text evidence="2">Interacts transiently with the RNA polymerase catalytic core formed by RpoA, RpoB, RpoC and RpoZ (2 alpha, 1 beta, 1 beta' and 1 omega subunit) to form the RNA polymerase holoenzyme that can initiate transcription.</text>
</comment>
<evidence type="ECO:0000313" key="10">
    <source>
        <dbReference type="Proteomes" id="UP001370348"/>
    </source>
</evidence>
<keyword evidence="4" id="KW-0731">Sigma factor</keyword>
<dbReference type="SUPFAM" id="SSF54427">
    <property type="entry name" value="NTF2-like"/>
    <property type="match status" value="1"/>
</dbReference>
<dbReference type="PANTHER" id="PTHR43133">
    <property type="entry name" value="RNA POLYMERASE ECF-TYPE SIGMA FACTO"/>
    <property type="match status" value="1"/>
</dbReference>
<dbReference type="SUPFAM" id="SSF88659">
    <property type="entry name" value="Sigma3 and sigma4 domains of RNA polymerase sigma factors"/>
    <property type="match status" value="1"/>
</dbReference>
<keyword evidence="3" id="KW-0805">Transcription regulation</keyword>
<evidence type="ECO:0000256" key="5">
    <source>
        <dbReference type="ARBA" id="ARBA00023125"/>
    </source>
</evidence>
<organism evidence="9 10">
    <name type="scientific">Pendulispora albinea</name>
    <dbReference type="NCBI Taxonomy" id="2741071"/>
    <lineage>
        <taxon>Bacteria</taxon>
        <taxon>Pseudomonadati</taxon>
        <taxon>Myxococcota</taxon>
        <taxon>Myxococcia</taxon>
        <taxon>Myxococcales</taxon>
        <taxon>Sorangiineae</taxon>
        <taxon>Pendulisporaceae</taxon>
        <taxon>Pendulispora</taxon>
    </lineage>
</organism>
<dbReference type="InterPro" id="IPR036388">
    <property type="entry name" value="WH-like_DNA-bd_sf"/>
</dbReference>
<dbReference type="Gene3D" id="1.10.10.10">
    <property type="entry name" value="Winged helix-like DNA-binding domain superfamily/Winged helix DNA-binding domain"/>
    <property type="match status" value="1"/>
</dbReference>
<dbReference type="InterPro" id="IPR013325">
    <property type="entry name" value="RNA_pol_sigma_r2"/>
</dbReference>
<dbReference type="InterPro" id="IPR039425">
    <property type="entry name" value="RNA_pol_sigma-70-like"/>
</dbReference>
<comment type="similarity">
    <text evidence="1">Belongs to the sigma-70 factor family. ECF subfamily.</text>
</comment>
<dbReference type="Proteomes" id="UP001370348">
    <property type="component" value="Chromosome"/>
</dbReference>
<dbReference type="InterPro" id="IPR007627">
    <property type="entry name" value="RNA_pol_sigma70_r2"/>
</dbReference>
<dbReference type="Pfam" id="PF08281">
    <property type="entry name" value="Sigma70_r4_2"/>
    <property type="match status" value="1"/>
</dbReference>
<name>A0ABZ2M9C3_9BACT</name>
<evidence type="ECO:0000256" key="1">
    <source>
        <dbReference type="ARBA" id="ARBA00010641"/>
    </source>
</evidence>
<evidence type="ECO:0000259" key="7">
    <source>
        <dbReference type="Pfam" id="PF04542"/>
    </source>
</evidence>
<dbReference type="SUPFAM" id="SSF88946">
    <property type="entry name" value="Sigma2 domain of RNA polymerase sigma factors"/>
    <property type="match status" value="1"/>
</dbReference>
<sequence>MNEERSPIEVPMPSAVEAVAAEAAEARRRFDMACAQLRPELHRFCTRMTGSPCDGEDVLQDALVLAFYRLSELREGGALRSWLFRIAHNKCIDFLRARGRFEPIDPERPADEERTMDEELEHKQRAQRALANIVTALPPRERACVLLKDVLDCSLEETAAIVGSNAIAVRAALHRGRAKLERAEGLEPPLRPLEAQHRAQIERYLSAFNDRDWDGVRALLTDDARLDVVHRSEGSFADACYLVNYARLTWRWKLELAWVDGVESIVHFREEGGVWVPHALVQLRVSGDRISAIRDYVHVDYMLRHCAVTPSSTEPAPALPFGH</sequence>
<dbReference type="InterPro" id="IPR014284">
    <property type="entry name" value="RNA_pol_sigma-70_dom"/>
</dbReference>
<evidence type="ECO:0000256" key="2">
    <source>
        <dbReference type="ARBA" id="ARBA00011344"/>
    </source>
</evidence>
<evidence type="ECO:0000259" key="8">
    <source>
        <dbReference type="Pfam" id="PF08281"/>
    </source>
</evidence>
<dbReference type="RefSeq" id="WP_394828713.1">
    <property type="nucleotide sequence ID" value="NZ_CP089984.1"/>
</dbReference>
<dbReference type="Pfam" id="PF04542">
    <property type="entry name" value="Sigma70_r2"/>
    <property type="match status" value="1"/>
</dbReference>
<feature type="domain" description="RNA polymerase sigma-70 region 2" evidence="7">
    <location>
        <begin position="36"/>
        <end position="100"/>
    </location>
</feature>
<dbReference type="InterPro" id="IPR013324">
    <property type="entry name" value="RNA_pol_sigma_r3/r4-like"/>
</dbReference>
<dbReference type="InterPro" id="IPR032710">
    <property type="entry name" value="NTF2-like_dom_sf"/>
</dbReference>
<evidence type="ECO:0000256" key="3">
    <source>
        <dbReference type="ARBA" id="ARBA00023015"/>
    </source>
</evidence>
<dbReference type="Gene3D" id="1.10.1740.10">
    <property type="match status" value="1"/>
</dbReference>
<dbReference type="Gene3D" id="3.10.450.50">
    <property type="match status" value="1"/>
</dbReference>
<gene>
    <name evidence="9" type="ORF">LZC94_17850</name>
</gene>
<dbReference type="EMBL" id="CP089984">
    <property type="protein sequence ID" value="WXB19090.1"/>
    <property type="molecule type" value="Genomic_DNA"/>
</dbReference>
<reference evidence="9 10" key="1">
    <citation type="submission" date="2021-12" db="EMBL/GenBank/DDBJ databases">
        <title>Discovery of the Pendulisporaceae a myxobacterial family with distinct sporulation behavior and unique specialized metabolism.</title>
        <authorList>
            <person name="Garcia R."/>
            <person name="Popoff A."/>
            <person name="Bader C.D."/>
            <person name="Loehr J."/>
            <person name="Walesch S."/>
            <person name="Walt C."/>
            <person name="Boldt J."/>
            <person name="Bunk B."/>
            <person name="Haeckl F.J.F.P.J."/>
            <person name="Gunesch A.P."/>
            <person name="Birkelbach J."/>
            <person name="Nuebel U."/>
            <person name="Pietschmann T."/>
            <person name="Bach T."/>
            <person name="Mueller R."/>
        </authorList>
    </citation>
    <scope>NUCLEOTIDE SEQUENCE [LARGE SCALE GENOMIC DNA]</scope>
    <source>
        <strain evidence="9 10">MSr11954</strain>
    </source>
</reference>
<keyword evidence="6" id="KW-0804">Transcription</keyword>
<keyword evidence="10" id="KW-1185">Reference proteome</keyword>
<proteinExistence type="inferred from homology"/>
<feature type="domain" description="RNA polymerase sigma factor 70 region 4 type 2" evidence="8">
    <location>
        <begin position="128"/>
        <end position="180"/>
    </location>
</feature>
<dbReference type="CDD" id="cd06171">
    <property type="entry name" value="Sigma70_r4"/>
    <property type="match status" value="1"/>
</dbReference>
<dbReference type="PANTHER" id="PTHR43133:SF8">
    <property type="entry name" value="RNA POLYMERASE SIGMA FACTOR HI_1459-RELATED"/>
    <property type="match status" value="1"/>
</dbReference>
<protein>
    <submittedName>
        <fullName evidence="9">Sigma-70 family RNA polymerase sigma factor</fullName>
    </submittedName>
</protein>
<dbReference type="InterPro" id="IPR013249">
    <property type="entry name" value="RNA_pol_sigma70_r4_t2"/>
</dbReference>
<evidence type="ECO:0000313" key="9">
    <source>
        <dbReference type="EMBL" id="WXB19090.1"/>
    </source>
</evidence>